<feature type="compositionally biased region" description="Low complexity" evidence="6">
    <location>
        <begin position="1001"/>
        <end position="1010"/>
    </location>
</feature>
<feature type="region of interest" description="Disordered" evidence="6">
    <location>
        <begin position="511"/>
        <end position="806"/>
    </location>
</feature>
<dbReference type="InterPro" id="IPR038765">
    <property type="entry name" value="Papain-like_cys_pep_sf"/>
</dbReference>
<feature type="compositionally biased region" description="Polar residues" evidence="6">
    <location>
        <begin position="699"/>
        <end position="712"/>
    </location>
</feature>
<evidence type="ECO:0000256" key="3">
    <source>
        <dbReference type="ARBA" id="ARBA00012759"/>
    </source>
</evidence>
<feature type="compositionally biased region" description="Polar residues" evidence="6">
    <location>
        <begin position="540"/>
        <end position="556"/>
    </location>
</feature>
<evidence type="ECO:0000256" key="4">
    <source>
        <dbReference type="ARBA" id="ARBA00022670"/>
    </source>
</evidence>
<feature type="region of interest" description="Disordered" evidence="6">
    <location>
        <begin position="73"/>
        <end position="153"/>
    </location>
</feature>
<feature type="compositionally biased region" description="Pro residues" evidence="6">
    <location>
        <begin position="1111"/>
        <end position="1126"/>
    </location>
</feature>
<comment type="similarity">
    <text evidence="2">Belongs to the peptidase C19 family.</text>
</comment>
<evidence type="ECO:0000313" key="8">
    <source>
        <dbReference type="EMBL" id="WAQ87445.1"/>
    </source>
</evidence>
<feature type="domain" description="USP" evidence="7">
    <location>
        <begin position="39"/>
        <end position="504"/>
    </location>
</feature>
<feature type="compositionally biased region" description="Polar residues" evidence="6">
    <location>
        <begin position="129"/>
        <end position="140"/>
    </location>
</feature>
<evidence type="ECO:0000313" key="9">
    <source>
        <dbReference type="Proteomes" id="UP001164743"/>
    </source>
</evidence>
<dbReference type="InterPro" id="IPR028889">
    <property type="entry name" value="USP"/>
</dbReference>
<protein>
    <recommendedName>
        <fullName evidence="3">ubiquitinyl hydrolase 1</fullName>
        <ecNumber evidence="3">3.4.19.12</ecNumber>
    </recommendedName>
</protein>
<feature type="compositionally biased region" description="Polar residues" evidence="6">
    <location>
        <begin position="887"/>
        <end position="902"/>
    </location>
</feature>
<keyword evidence="4" id="KW-0645">Protease</keyword>
<dbReference type="PROSITE" id="PS00973">
    <property type="entry name" value="USP_2"/>
    <property type="match status" value="1"/>
</dbReference>
<dbReference type="GeneID" id="77812664"/>
<dbReference type="RefSeq" id="XP_053023000.1">
    <property type="nucleotide sequence ID" value="XM_053171769.1"/>
</dbReference>
<dbReference type="Proteomes" id="UP001164743">
    <property type="component" value="Chromosome 8A"/>
</dbReference>
<feature type="compositionally biased region" description="Polar residues" evidence="6">
    <location>
        <begin position="614"/>
        <end position="645"/>
    </location>
</feature>
<dbReference type="PANTHER" id="PTHR24006:SF733">
    <property type="entry name" value="RE52890P"/>
    <property type="match status" value="1"/>
</dbReference>
<reference evidence="8" key="1">
    <citation type="submission" date="2022-10" db="EMBL/GenBank/DDBJ databases">
        <title>Puccinia triticina Genome sequencing and assembly.</title>
        <authorList>
            <person name="Li C."/>
        </authorList>
    </citation>
    <scope>NUCLEOTIDE SEQUENCE</scope>
    <source>
        <strain evidence="8">Pt15</strain>
    </source>
</reference>
<name>A0ABY7CQZ1_9BASI</name>
<dbReference type="InterPro" id="IPR050164">
    <property type="entry name" value="Peptidase_C19"/>
</dbReference>
<dbReference type="EMBL" id="CP110428">
    <property type="protein sequence ID" value="WAQ87445.1"/>
    <property type="molecule type" value="Genomic_DNA"/>
</dbReference>
<feature type="region of interest" description="Disordered" evidence="6">
    <location>
        <begin position="996"/>
        <end position="1139"/>
    </location>
</feature>
<dbReference type="CDD" id="cd02663">
    <property type="entry name" value="Peptidase_C19G"/>
    <property type="match status" value="1"/>
</dbReference>
<feature type="compositionally biased region" description="Polar residues" evidence="6">
    <location>
        <begin position="658"/>
        <end position="673"/>
    </location>
</feature>
<feature type="compositionally biased region" description="Low complexity" evidence="6">
    <location>
        <begin position="1048"/>
        <end position="1057"/>
    </location>
</feature>
<proteinExistence type="inferred from homology"/>
<feature type="compositionally biased region" description="Basic and acidic residues" evidence="6">
    <location>
        <begin position="266"/>
        <end position="278"/>
    </location>
</feature>
<feature type="compositionally biased region" description="Low complexity" evidence="6">
    <location>
        <begin position="590"/>
        <end position="609"/>
    </location>
</feature>
<feature type="compositionally biased region" description="Low complexity" evidence="6">
    <location>
        <begin position="81"/>
        <end position="118"/>
    </location>
</feature>
<dbReference type="EC" id="3.4.19.12" evidence="3"/>
<evidence type="ECO:0000256" key="1">
    <source>
        <dbReference type="ARBA" id="ARBA00000707"/>
    </source>
</evidence>
<comment type="catalytic activity">
    <reaction evidence="1">
        <text>Thiol-dependent hydrolysis of ester, thioester, amide, peptide and isopeptide bonds formed by the C-terminal Gly of ubiquitin (a 76-residue protein attached to proteins as an intracellular targeting signal).</text>
        <dbReference type="EC" id="3.4.19.12"/>
    </reaction>
</comment>
<gene>
    <name evidence="8" type="ORF">PtA15_8A349</name>
</gene>
<dbReference type="Gene3D" id="3.90.70.10">
    <property type="entry name" value="Cysteine proteinases"/>
    <property type="match status" value="2"/>
</dbReference>
<dbReference type="SUPFAM" id="SSF54001">
    <property type="entry name" value="Cysteine proteinases"/>
    <property type="match status" value="1"/>
</dbReference>
<evidence type="ECO:0000256" key="6">
    <source>
        <dbReference type="SAM" id="MobiDB-lite"/>
    </source>
</evidence>
<evidence type="ECO:0000259" key="7">
    <source>
        <dbReference type="PROSITE" id="PS50235"/>
    </source>
</evidence>
<dbReference type="InterPro" id="IPR001394">
    <property type="entry name" value="Peptidase_C19_UCH"/>
</dbReference>
<keyword evidence="9" id="KW-1185">Reference proteome</keyword>
<feature type="compositionally biased region" description="Pro residues" evidence="6">
    <location>
        <begin position="1058"/>
        <end position="1086"/>
    </location>
</feature>
<evidence type="ECO:0000256" key="2">
    <source>
        <dbReference type="ARBA" id="ARBA00009085"/>
    </source>
</evidence>
<feature type="compositionally biased region" description="Basic residues" evidence="6">
    <location>
        <begin position="766"/>
        <end position="781"/>
    </location>
</feature>
<feature type="region of interest" description="Disordered" evidence="6">
    <location>
        <begin position="879"/>
        <end position="902"/>
    </location>
</feature>
<evidence type="ECO:0000256" key="5">
    <source>
        <dbReference type="ARBA" id="ARBA00022801"/>
    </source>
</evidence>
<dbReference type="PANTHER" id="PTHR24006">
    <property type="entry name" value="UBIQUITIN CARBOXYL-TERMINAL HYDROLASE"/>
    <property type="match status" value="1"/>
</dbReference>
<feature type="region of interest" description="Disordered" evidence="6">
    <location>
        <begin position="266"/>
        <end position="303"/>
    </location>
</feature>
<feature type="compositionally biased region" description="Low complexity" evidence="6">
    <location>
        <begin position="741"/>
        <end position="765"/>
    </location>
</feature>
<dbReference type="InterPro" id="IPR018200">
    <property type="entry name" value="USP_CS"/>
</dbReference>
<feature type="region of interest" description="Disordered" evidence="6">
    <location>
        <begin position="166"/>
        <end position="202"/>
    </location>
</feature>
<dbReference type="PROSITE" id="PS50235">
    <property type="entry name" value="USP_3"/>
    <property type="match status" value="1"/>
</dbReference>
<organism evidence="8 9">
    <name type="scientific">Puccinia triticina</name>
    <dbReference type="NCBI Taxonomy" id="208348"/>
    <lineage>
        <taxon>Eukaryota</taxon>
        <taxon>Fungi</taxon>
        <taxon>Dikarya</taxon>
        <taxon>Basidiomycota</taxon>
        <taxon>Pucciniomycotina</taxon>
        <taxon>Pucciniomycetes</taxon>
        <taxon>Pucciniales</taxon>
        <taxon>Pucciniaceae</taxon>
        <taxon>Puccinia</taxon>
    </lineage>
</organism>
<dbReference type="PROSITE" id="PS00972">
    <property type="entry name" value="USP_1"/>
    <property type="match status" value="1"/>
</dbReference>
<accession>A0ABY7CQZ1</accession>
<sequence>MSLLRWIGVNSSASQSAQNLNPNDPSNEQWWAGSDEKYFGMENFGNTCYANSVLQALYFCKPFRQLLELSSQQLPNPRIPPSSESPSSNHSKNHSNQLLLTKTLTPSSTSSPAHSQQQPQPPKIHLKTDPNTLYGTQNHPSAPPKTSIPTPANHTKRNWAAADFDQGGVGKFHLPSANPSSSSSRNQTSTPLQADPDQPDPTICSSLRDLFRHISAQPNSVGAVAPQAFITTLKRYNELFRSTMHQDAHEFLNYLVNSVAEDVFAEQEKKRQEDERSSLLEPTPPSLQKSNNNNNNNTPSVTLAHPRSTWVHKLFEGVLTNETKCLTCETVTQRDESFLDLSINIHQNTSLTACLRQFSASEMLCQKNKFSCDQCCGLQEAEKRMKIKKLPNVLALHLKRFKYQENLQRYTKLSYRVVFPFELKLFNTTDDIQDPDRLYELWAIVVHIGAGPHHGHYVTILKSHGQWLLFDDNVVTRIEERDIQKYYGDTPSVGSGYVLFYQATDLDLMDLMGVPPEPEDVEDDSEVGTEDSDEIIPTLDDSSQGGLFSAHSSSHAATELKKELPQLATWNGFQPPSSAERTRKNSVPFSSGLSSSSSNNTHPLPSSTSDRGDLSTSTNNSKPPELASQPSPQLGGNHPSTTLQSHQRKFSGAGMVSRSPSTATKFSSLSRSGSHLAPNPIDVRFSPQSSPDSGGLLSPFQTGPSLPKSVSPSAPVRTIPNLPSPKMHDEVSSRSNFVAFLPTSPLTSPPSNGHPSKPQSASSAPKLHRKFSAKFLRRKKSSTTTTSPVQPPPTADPSPHSTSPIIAAATGADPLGLGLTSHEHVARNTPGHYYHQPILSSPLGPDPTDKHRHPQQHFFSPRPITASYRHSLSTALDHPTGAGPSYNGANSLPPSQRNSVHSVFPSSICHPSAFIGASPHPTSSPAPSSPSIAACPILKGAQKPPATASLTEKQQREIKKASEKANKIAVKHKLKALKDRSLNSKLLHDHISIIHNTPKDLSSSSSSLKLSRAHSPHEASHPVAPLSPSHQPGLPGIQDGRGHGRFRSASGSTSGPPASIPSPRLVPGPPPPDPRPTPHPLPPPLSYPASGPVSAFARNPRLPASTARPSSIPPADLPPAAAPAPKPLSGSHPVPSSGSIADFFFLRRKSSDAS</sequence>
<feature type="compositionally biased region" description="Acidic residues" evidence="6">
    <location>
        <begin position="517"/>
        <end position="534"/>
    </location>
</feature>
<feature type="compositionally biased region" description="Polar residues" evidence="6">
    <location>
        <begin position="568"/>
        <end position="589"/>
    </location>
</feature>
<keyword evidence="5" id="KW-0378">Hydrolase</keyword>
<dbReference type="Pfam" id="PF00443">
    <property type="entry name" value="UCH"/>
    <property type="match status" value="1"/>
</dbReference>